<evidence type="ECO:0000256" key="3">
    <source>
        <dbReference type="ARBA" id="ARBA00022722"/>
    </source>
</evidence>
<evidence type="ECO:0000256" key="9">
    <source>
        <dbReference type="ARBA" id="ARBA00023172"/>
    </source>
</evidence>
<evidence type="ECO:0000256" key="11">
    <source>
        <dbReference type="ARBA" id="ARBA00023242"/>
    </source>
</evidence>
<comment type="subcellular location">
    <subcellularLocation>
        <location evidence="2">Nucleus</location>
    </subcellularLocation>
</comment>
<keyword evidence="11" id="KW-0539">Nucleus</keyword>
<evidence type="ECO:0000256" key="2">
    <source>
        <dbReference type="ARBA" id="ARBA00004123"/>
    </source>
</evidence>
<dbReference type="GO" id="GO:0048476">
    <property type="term" value="C:Holliday junction resolvase complex"/>
    <property type="evidence" value="ECO:0007669"/>
    <property type="project" value="InterPro"/>
</dbReference>
<dbReference type="PANTHER" id="PTHR21077">
    <property type="entry name" value="EME1 PROTEIN"/>
    <property type="match status" value="1"/>
</dbReference>
<keyword evidence="13" id="KW-0175">Coiled coil</keyword>
<keyword evidence="12" id="KW-0469">Meiosis</keyword>
<keyword evidence="6" id="KW-0227">DNA damage</keyword>
<evidence type="ECO:0000313" key="14">
    <source>
        <dbReference type="EMBL" id="KAK9509104.1"/>
    </source>
</evidence>
<evidence type="ECO:0000256" key="7">
    <source>
        <dbReference type="ARBA" id="ARBA00022801"/>
    </source>
</evidence>
<dbReference type="GO" id="GO:0031297">
    <property type="term" value="P:replication fork processing"/>
    <property type="evidence" value="ECO:0007669"/>
    <property type="project" value="TreeGrafter"/>
</dbReference>
<dbReference type="GO" id="GO:0031573">
    <property type="term" value="P:mitotic intra-S DNA damage checkpoint signaling"/>
    <property type="evidence" value="ECO:0007669"/>
    <property type="project" value="TreeGrafter"/>
</dbReference>
<dbReference type="Pfam" id="PF21292">
    <property type="entry name" value="EME1-MUS81_C"/>
    <property type="match status" value="1"/>
</dbReference>
<evidence type="ECO:0008006" key="16">
    <source>
        <dbReference type="Google" id="ProtNLM"/>
    </source>
</evidence>
<keyword evidence="3" id="KW-0540">Nuclease</keyword>
<keyword evidence="15" id="KW-1185">Reference proteome</keyword>
<keyword evidence="5" id="KW-0255">Endonuclease</keyword>
<comment type="cofactor">
    <cofactor evidence="1">
        <name>Mg(2+)</name>
        <dbReference type="ChEBI" id="CHEBI:18420"/>
    </cofactor>
</comment>
<dbReference type="PANTHER" id="PTHR21077:SF5">
    <property type="entry name" value="CROSSOVER JUNCTION ENDONUCLEASE MMS4"/>
    <property type="match status" value="1"/>
</dbReference>
<dbReference type="EMBL" id="JAPXFL010000003">
    <property type="protein sequence ID" value="KAK9509104.1"/>
    <property type="molecule type" value="Genomic_DNA"/>
</dbReference>
<evidence type="ECO:0000313" key="15">
    <source>
        <dbReference type="Proteomes" id="UP001461498"/>
    </source>
</evidence>
<name>A0AAW1DDQ6_9HEMI</name>
<dbReference type="InterPro" id="IPR033310">
    <property type="entry name" value="Mms4/EME1/EME2"/>
</dbReference>
<dbReference type="GO" id="GO:0000712">
    <property type="term" value="P:resolution of meiotic recombination intermediates"/>
    <property type="evidence" value="ECO:0007669"/>
    <property type="project" value="TreeGrafter"/>
</dbReference>
<feature type="coiled-coil region" evidence="13">
    <location>
        <begin position="27"/>
        <end position="58"/>
    </location>
</feature>
<dbReference type="GO" id="GO:0005634">
    <property type="term" value="C:nucleus"/>
    <property type="evidence" value="ECO:0007669"/>
    <property type="project" value="UniProtKB-SubCell"/>
</dbReference>
<evidence type="ECO:0000256" key="5">
    <source>
        <dbReference type="ARBA" id="ARBA00022759"/>
    </source>
</evidence>
<keyword evidence="7" id="KW-0378">Hydrolase</keyword>
<evidence type="ECO:0000256" key="1">
    <source>
        <dbReference type="ARBA" id="ARBA00001946"/>
    </source>
</evidence>
<evidence type="ECO:0000256" key="13">
    <source>
        <dbReference type="SAM" id="Coils"/>
    </source>
</evidence>
<gene>
    <name evidence="14" type="ORF">O3M35_006493</name>
</gene>
<evidence type="ECO:0000256" key="8">
    <source>
        <dbReference type="ARBA" id="ARBA00022842"/>
    </source>
</evidence>
<keyword evidence="10" id="KW-0234">DNA repair</keyword>
<organism evidence="14 15">
    <name type="scientific">Rhynocoris fuscipes</name>
    <dbReference type="NCBI Taxonomy" id="488301"/>
    <lineage>
        <taxon>Eukaryota</taxon>
        <taxon>Metazoa</taxon>
        <taxon>Ecdysozoa</taxon>
        <taxon>Arthropoda</taxon>
        <taxon>Hexapoda</taxon>
        <taxon>Insecta</taxon>
        <taxon>Pterygota</taxon>
        <taxon>Neoptera</taxon>
        <taxon>Paraneoptera</taxon>
        <taxon>Hemiptera</taxon>
        <taxon>Heteroptera</taxon>
        <taxon>Panheteroptera</taxon>
        <taxon>Cimicomorpha</taxon>
        <taxon>Reduviidae</taxon>
        <taxon>Harpactorinae</taxon>
        <taxon>Harpactorini</taxon>
        <taxon>Rhynocoris</taxon>
    </lineage>
</organism>
<sequence length="365" mass="42196">MKSTLQLHGVDNIIGVTKIKKRNEIVLDKKLQKEIKAKEKAEKAKEKAERVAMLEKIRQSKPGQCMKYVTIILDENLVNCNIGKKAVELFTDVEFNYKVEAQRDSCSVTWTREEPGSFPTVTKEKHILIVWSYDKLITAVKFCNLIETFKELKNHYVDFRIYLAIYGLGDYYKRTFKKNNDGISNEEGGAVRKKRKTLDIPKEQIDMALAELEILLKISTRLIKNHHELSTLFKQITKAIAETPYRKEIEKRDQEKGWYTRGDSRDCVKIDKDLNGLHRLWLQQLSQFNKSSLDAAKSIAEVYPSPASLYQAYENLSTQKEKELLLQDIKIKKGGTSIRRIGPELSRKVSLLFSQEDGDIFLSQE</sequence>
<evidence type="ECO:0000256" key="4">
    <source>
        <dbReference type="ARBA" id="ARBA00022723"/>
    </source>
</evidence>
<protein>
    <recommendedName>
        <fullName evidence="16">Crossover junction endonuclease EME1</fullName>
    </recommendedName>
</protein>
<keyword evidence="4" id="KW-0479">Metal-binding</keyword>
<evidence type="ECO:0000256" key="12">
    <source>
        <dbReference type="ARBA" id="ARBA00023254"/>
    </source>
</evidence>
<evidence type="ECO:0000256" key="10">
    <source>
        <dbReference type="ARBA" id="ARBA00023204"/>
    </source>
</evidence>
<accession>A0AAW1DDQ6</accession>
<dbReference type="Proteomes" id="UP001461498">
    <property type="component" value="Unassembled WGS sequence"/>
</dbReference>
<keyword evidence="8" id="KW-0460">Magnesium</keyword>
<proteinExistence type="predicted"/>
<evidence type="ECO:0000256" key="6">
    <source>
        <dbReference type="ARBA" id="ARBA00022763"/>
    </source>
</evidence>
<reference evidence="14 15" key="1">
    <citation type="submission" date="2022-12" db="EMBL/GenBank/DDBJ databases">
        <title>Chromosome-level genome assembly of true bugs.</title>
        <authorList>
            <person name="Ma L."/>
            <person name="Li H."/>
        </authorList>
    </citation>
    <scope>NUCLEOTIDE SEQUENCE [LARGE SCALE GENOMIC DNA]</scope>
    <source>
        <strain evidence="14">Lab_2022b</strain>
    </source>
</reference>
<dbReference type="AlphaFoldDB" id="A0AAW1DDQ6"/>
<dbReference type="GO" id="GO:0046872">
    <property type="term" value="F:metal ion binding"/>
    <property type="evidence" value="ECO:0007669"/>
    <property type="project" value="UniProtKB-KW"/>
</dbReference>
<dbReference type="InterPro" id="IPR042530">
    <property type="entry name" value="EME1/EME2_C"/>
</dbReference>
<dbReference type="Gene3D" id="3.40.50.10130">
    <property type="match status" value="1"/>
</dbReference>
<dbReference type="GO" id="GO:0006302">
    <property type="term" value="P:double-strand break repair"/>
    <property type="evidence" value="ECO:0007669"/>
    <property type="project" value="TreeGrafter"/>
</dbReference>
<keyword evidence="9" id="KW-0233">DNA recombination</keyword>
<dbReference type="Gene3D" id="1.10.150.670">
    <property type="entry name" value="Crossover junction endonuclease EME1, DNA-binding domain"/>
    <property type="match status" value="1"/>
</dbReference>
<dbReference type="GO" id="GO:0008821">
    <property type="term" value="F:crossover junction DNA endonuclease activity"/>
    <property type="evidence" value="ECO:0007669"/>
    <property type="project" value="TreeGrafter"/>
</dbReference>
<comment type="caution">
    <text evidence="14">The sequence shown here is derived from an EMBL/GenBank/DDBJ whole genome shotgun (WGS) entry which is preliminary data.</text>
</comment>